<evidence type="ECO:0000256" key="9">
    <source>
        <dbReference type="ARBA" id="ARBA00023268"/>
    </source>
</evidence>
<organism evidence="15 16">
    <name type="scientific">Reichenbachiella ulvae</name>
    <dbReference type="NCBI Taxonomy" id="2980104"/>
    <lineage>
        <taxon>Bacteria</taxon>
        <taxon>Pseudomonadati</taxon>
        <taxon>Bacteroidota</taxon>
        <taxon>Cytophagia</taxon>
        <taxon>Cytophagales</taxon>
        <taxon>Reichenbachiellaceae</taxon>
        <taxon>Reichenbachiella</taxon>
    </lineage>
</organism>
<dbReference type="InterPro" id="IPR050396">
    <property type="entry name" value="Glycosyltr_51/Transpeptidase"/>
</dbReference>
<dbReference type="InterPro" id="IPR001460">
    <property type="entry name" value="PCN-bd_Tpept"/>
</dbReference>
<evidence type="ECO:0000256" key="8">
    <source>
        <dbReference type="ARBA" id="ARBA00022801"/>
    </source>
</evidence>
<dbReference type="Gene3D" id="3.40.710.10">
    <property type="entry name" value="DD-peptidase/beta-lactamase superfamily"/>
    <property type="match status" value="1"/>
</dbReference>
<dbReference type="EC" id="2.4.99.28" evidence="10"/>
<keyword evidence="8" id="KW-0378">Hydrolase</keyword>
<dbReference type="InterPro" id="IPR036950">
    <property type="entry name" value="PBP_transglycosylase"/>
</dbReference>
<dbReference type="InterPro" id="IPR009647">
    <property type="entry name" value="PBP_C"/>
</dbReference>
<dbReference type="Pfam" id="PF00905">
    <property type="entry name" value="Transpeptidase"/>
    <property type="match status" value="1"/>
</dbReference>
<evidence type="ECO:0000256" key="6">
    <source>
        <dbReference type="ARBA" id="ARBA00022676"/>
    </source>
</evidence>
<evidence type="ECO:0000259" key="13">
    <source>
        <dbReference type="Pfam" id="PF00912"/>
    </source>
</evidence>
<keyword evidence="6" id="KW-0328">Glycosyltransferase</keyword>
<gene>
    <name evidence="15" type="primary">pbpC</name>
    <name evidence="15" type="ORF">N7U62_17275</name>
</gene>
<evidence type="ECO:0000256" key="11">
    <source>
        <dbReference type="ARBA" id="ARBA00049902"/>
    </source>
</evidence>
<dbReference type="SUPFAM" id="SSF53955">
    <property type="entry name" value="Lysozyme-like"/>
    <property type="match status" value="1"/>
</dbReference>
<keyword evidence="9" id="KW-0511">Multifunctional enzyme</keyword>
<comment type="similarity">
    <text evidence="2">In the C-terminal section; belongs to the transpeptidase family.</text>
</comment>
<dbReference type="InterPro" id="IPR001264">
    <property type="entry name" value="Glyco_trans_51"/>
</dbReference>
<evidence type="ECO:0000259" key="12">
    <source>
        <dbReference type="Pfam" id="PF00905"/>
    </source>
</evidence>
<keyword evidence="5" id="KW-0645">Protease</keyword>
<comment type="similarity">
    <text evidence="3">In the N-terminal section; belongs to the glycosyltransferase 51 family.</text>
</comment>
<dbReference type="Pfam" id="PF06832">
    <property type="entry name" value="BiPBP_C"/>
    <property type="match status" value="1"/>
</dbReference>
<dbReference type="Pfam" id="PF00912">
    <property type="entry name" value="Transgly"/>
    <property type="match status" value="1"/>
</dbReference>
<dbReference type="RefSeq" id="WP_264139305.1">
    <property type="nucleotide sequence ID" value="NZ_JAOYOD010000001.1"/>
</dbReference>
<evidence type="ECO:0000256" key="5">
    <source>
        <dbReference type="ARBA" id="ARBA00022670"/>
    </source>
</evidence>
<dbReference type="PANTHER" id="PTHR32282:SF15">
    <property type="entry name" value="PENICILLIN-BINDING PROTEIN 1C"/>
    <property type="match status" value="1"/>
</dbReference>
<evidence type="ECO:0000259" key="14">
    <source>
        <dbReference type="Pfam" id="PF06832"/>
    </source>
</evidence>
<evidence type="ECO:0000256" key="7">
    <source>
        <dbReference type="ARBA" id="ARBA00022679"/>
    </source>
</evidence>
<dbReference type="InterPro" id="IPR023346">
    <property type="entry name" value="Lysozyme-like_dom_sf"/>
</dbReference>
<protein>
    <recommendedName>
        <fullName evidence="10">peptidoglycan glycosyltransferase</fullName>
        <ecNumber evidence="10">2.4.99.28</ecNumber>
    </recommendedName>
</protein>
<feature type="domain" description="Penicillin-binding C-terminal" evidence="14">
    <location>
        <begin position="702"/>
        <end position="785"/>
    </location>
</feature>
<keyword evidence="16" id="KW-1185">Reference proteome</keyword>
<keyword evidence="4" id="KW-0121">Carboxypeptidase</keyword>
<proteinExistence type="inferred from homology"/>
<dbReference type="PANTHER" id="PTHR32282">
    <property type="entry name" value="BINDING PROTEIN TRANSPEPTIDASE, PUTATIVE-RELATED"/>
    <property type="match status" value="1"/>
</dbReference>
<feature type="domain" description="Glycosyl transferase family 51" evidence="13">
    <location>
        <begin position="64"/>
        <end position="229"/>
    </location>
</feature>
<evidence type="ECO:0000256" key="2">
    <source>
        <dbReference type="ARBA" id="ARBA00007090"/>
    </source>
</evidence>
<evidence type="ECO:0000256" key="10">
    <source>
        <dbReference type="ARBA" id="ARBA00044770"/>
    </source>
</evidence>
<evidence type="ECO:0000256" key="4">
    <source>
        <dbReference type="ARBA" id="ARBA00022645"/>
    </source>
</evidence>
<dbReference type="SUPFAM" id="SSF56601">
    <property type="entry name" value="beta-lactamase/transpeptidase-like"/>
    <property type="match status" value="1"/>
</dbReference>
<comment type="catalytic activity">
    <reaction evidence="11">
        <text>[GlcNAc-(1-&gt;4)-Mur2Ac(oyl-L-Ala-gamma-D-Glu-L-Lys-D-Ala-D-Ala)](n)-di-trans,octa-cis-undecaprenyl diphosphate + beta-D-GlcNAc-(1-&gt;4)-Mur2Ac(oyl-L-Ala-gamma-D-Glu-L-Lys-D-Ala-D-Ala)-di-trans,octa-cis-undecaprenyl diphosphate = [GlcNAc-(1-&gt;4)-Mur2Ac(oyl-L-Ala-gamma-D-Glu-L-Lys-D-Ala-D-Ala)](n+1)-di-trans,octa-cis-undecaprenyl diphosphate + di-trans,octa-cis-undecaprenyl diphosphate + H(+)</text>
        <dbReference type="Rhea" id="RHEA:23708"/>
        <dbReference type="Rhea" id="RHEA-COMP:9602"/>
        <dbReference type="Rhea" id="RHEA-COMP:9603"/>
        <dbReference type="ChEBI" id="CHEBI:15378"/>
        <dbReference type="ChEBI" id="CHEBI:58405"/>
        <dbReference type="ChEBI" id="CHEBI:60033"/>
        <dbReference type="ChEBI" id="CHEBI:78435"/>
        <dbReference type="EC" id="2.4.99.28"/>
    </reaction>
</comment>
<evidence type="ECO:0000256" key="1">
    <source>
        <dbReference type="ARBA" id="ARBA00004752"/>
    </source>
</evidence>
<dbReference type="InterPro" id="IPR012338">
    <property type="entry name" value="Beta-lactam/transpept-like"/>
</dbReference>
<sequence>MISVNKTWNYLKSRKPYQKILLLGLLVCGAVLLAPLPSPVFETPYATTLETRDGHLLGAMIAEDGQWRFPKQDSVPARFAVAIRMFEDEYFPYHFGVNPVSVFKALLTNWEEGRIVRGGSTLSMQVIRLSRNNPPRTLWEKLWETWLVLKLELLYSKSEILDMYAGHAPFGGNVVGLEAAAWRYFGRSPHELSWGETAALAVLPNSPSLVRPGKNETLLAKKRAFLLGKLLDRGVLDSMTYRLALEEDLPGQPRDLPRLAPHLLTRVMAEGHAGERNVVALDERLQRIVVQKANAHSRRMKSNYIHNAAVLVVDLENAKVKAYVGNTDAGDLHGEDVDVIPAMRSTGSLLKPFLYAAAIDQGVIAPQQLTKDYPLIHQGFSPKNFDKTYRGAVAADEALRRSLNLPFVNILMDYGYEAFHAKLQSLGMNSLKQGADHYGLSLILGGSESSLWELTNMYVNLFAVYQNGLDRPVTRSYDRSDYRQITYEASQPAEVLSVDGEPLSISAIWSTLQAMTQLSRPQDYTDYPWSQRHSQIAWKTGTSFGFRDAWAIGLNGKYAVGVWVGNADGEGRPGLVGVQAAAPLMFDVFSVLDGKLELIVPTSETAEFSICHQSGQRAGDYCGESQLMSLPVSVSQSEICTYHRTVHLDSTRSFRVNSSCYPVNQMLHESWFVLPPVQAWYYRRYHSDYQSLPPFLPSCDEALSGKKMSFIYPKNRSRVFIPREIDGTRGKAVFEIAHEDRKEKLYWHLDGEYLEVTTAPHQLGISTFAGQHQLHVVDEDGFELNLNFEVIRE</sequence>
<reference evidence="15 16" key="1">
    <citation type="submission" date="2022-10" db="EMBL/GenBank/DDBJ databases">
        <title>Comparative genomics and taxonomic characterization of three novel marine species of genus Reichenbachiella exhibiting antioxidant and polysaccharide degradation activities.</title>
        <authorList>
            <person name="Muhammad N."/>
            <person name="Lee Y.-J."/>
            <person name="Ko J."/>
            <person name="Kim S.-G."/>
        </authorList>
    </citation>
    <scope>NUCLEOTIDE SEQUENCE [LARGE SCALE GENOMIC DNA]</scope>
    <source>
        <strain evidence="15 16">ABR2-5</strain>
    </source>
</reference>
<dbReference type="InterPro" id="IPR011815">
    <property type="entry name" value="PBP_1c"/>
</dbReference>
<accession>A0ABT3CXW0</accession>
<comment type="caution">
    <text evidence="15">The sequence shown here is derived from an EMBL/GenBank/DDBJ whole genome shotgun (WGS) entry which is preliminary data.</text>
</comment>
<comment type="pathway">
    <text evidence="1">Cell wall biogenesis; peptidoglycan biosynthesis.</text>
</comment>
<name>A0ABT3CXW0_9BACT</name>
<dbReference type="NCBIfam" id="TIGR02073">
    <property type="entry name" value="PBP_1c"/>
    <property type="match status" value="1"/>
</dbReference>
<dbReference type="Gene3D" id="1.10.3810.10">
    <property type="entry name" value="Biosynthetic peptidoglycan transglycosylase-like"/>
    <property type="match status" value="1"/>
</dbReference>
<evidence type="ECO:0000313" key="16">
    <source>
        <dbReference type="Proteomes" id="UP001300692"/>
    </source>
</evidence>
<dbReference type="EMBL" id="JAOYOD010000001">
    <property type="protein sequence ID" value="MCV9388439.1"/>
    <property type="molecule type" value="Genomic_DNA"/>
</dbReference>
<evidence type="ECO:0000256" key="3">
    <source>
        <dbReference type="ARBA" id="ARBA00007739"/>
    </source>
</evidence>
<keyword evidence="7" id="KW-0808">Transferase</keyword>
<dbReference type="Proteomes" id="UP001300692">
    <property type="component" value="Unassembled WGS sequence"/>
</dbReference>
<feature type="domain" description="Penicillin-binding protein transpeptidase" evidence="12">
    <location>
        <begin position="309"/>
        <end position="430"/>
    </location>
</feature>
<evidence type="ECO:0000313" key="15">
    <source>
        <dbReference type="EMBL" id="MCV9388439.1"/>
    </source>
</evidence>